<dbReference type="Proteomes" id="UP000298493">
    <property type="component" value="Unassembled WGS sequence"/>
</dbReference>
<reference evidence="2 3" key="1">
    <citation type="submission" date="2019-04" db="EMBL/GenBank/DDBJ databases">
        <title>High contiguity whole genome sequence and gene annotation resource for two Venturia nashicola isolates.</title>
        <authorList>
            <person name="Prokchorchik M."/>
            <person name="Won K."/>
            <person name="Lee Y."/>
            <person name="Choi E.D."/>
            <person name="Segonzac C."/>
            <person name="Sohn K.H."/>
        </authorList>
    </citation>
    <scope>NUCLEOTIDE SEQUENCE [LARGE SCALE GENOMIC DNA]</scope>
    <source>
        <strain evidence="2 3">PRI2</strain>
    </source>
</reference>
<sequence>MAILLPSTQNLLPFVEVFPESLKRPYVFETTSTTSRQSDIMSTTDVIRPPTLLRPRGKHKLCADHQRHPDTIATAKNDFHPSEQPLNPSASLRTRFRPLRYAGRASSRGFEST</sequence>
<comment type="caution">
    <text evidence="2">The sequence shown here is derived from an EMBL/GenBank/DDBJ whole genome shotgun (WGS) entry which is preliminary data.</text>
</comment>
<proteinExistence type="predicted"/>
<keyword evidence="3" id="KW-1185">Reference proteome</keyword>
<name>A0A4Z1PCZ1_9PEZI</name>
<accession>A0A4Z1PCZ1</accession>
<evidence type="ECO:0000313" key="2">
    <source>
        <dbReference type="EMBL" id="TID22881.1"/>
    </source>
</evidence>
<evidence type="ECO:0000256" key="1">
    <source>
        <dbReference type="SAM" id="MobiDB-lite"/>
    </source>
</evidence>
<protein>
    <submittedName>
        <fullName evidence="2">Uncharacterized protein</fullName>
    </submittedName>
</protein>
<dbReference type="EMBL" id="SNSC02000007">
    <property type="protein sequence ID" value="TID22881.1"/>
    <property type="molecule type" value="Genomic_DNA"/>
</dbReference>
<organism evidence="2 3">
    <name type="scientific">Venturia nashicola</name>
    <dbReference type="NCBI Taxonomy" id="86259"/>
    <lineage>
        <taxon>Eukaryota</taxon>
        <taxon>Fungi</taxon>
        <taxon>Dikarya</taxon>
        <taxon>Ascomycota</taxon>
        <taxon>Pezizomycotina</taxon>
        <taxon>Dothideomycetes</taxon>
        <taxon>Pleosporomycetidae</taxon>
        <taxon>Venturiales</taxon>
        <taxon>Venturiaceae</taxon>
        <taxon>Venturia</taxon>
    </lineage>
</organism>
<feature type="compositionally biased region" description="Polar residues" evidence="1">
    <location>
        <begin position="29"/>
        <end position="45"/>
    </location>
</feature>
<evidence type="ECO:0000313" key="3">
    <source>
        <dbReference type="Proteomes" id="UP000298493"/>
    </source>
</evidence>
<gene>
    <name evidence="2" type="ORF">E6O75_ATG02055</name>
</gene>
<feature type="region of interest" description="Disordered" evidence="1">
    <location>
        <begin position="29"/>
        <end position="63"/>
    </location>
</feature>
<dbReference type="AlphaFoldDB" id="A0A4Z1PCZ1"/>
<feature type="region of interest" description="Disordered" evidence="1">
    <location>
        <begin position="75"/>
        <end position="113"/>
    </location>
</feature>